<dbReference type="AlphaFoldDB" id="A0A4Y8KR48"/>
<proteinExistence type="predicted"/>
<dbReference type="Proteomes" id="UP000298218">
    <property type="component" value="Unassembled WGS sequence"/>
</dbReference>
<protein>
    <submittedName>
        <fullName evidence="1">Asp23/Gls24 family envelope stress response protein</fullName>
    </submittedName>
</protein>
<gene>
    <name evidence="1" type="ORF">E3T53_01755</name>
</gene>
<keyword evidence="2" id="KW-1185">Reference proteome</keyword>
<reference evidence="1 2" key="1">
    <citation type="submission" date="2019-03" db="EMBL/GenBank/DDBJ databases">
        <title>Genomics of glacier-inhabiting Cryobacterium strains.</title>
        <authorList>
            <person name="Liu Q."/>
            <person name="Xin Y.-H."/>
        </authorList>
    </citation>
    <scope>NUCLEOTIDE SEQUENCE [LARGE SCALE GENOMIC DNA]</scope>
    <source>
        <strain evidence="1 2">CGMCC 1.4292</strain>
    </source>
</reference>
<dbReference type="OrthoDB" id="4953969at2"/>
<comment type="caution">
    <text evidence="1">The sequence shown here is derived from an EMBL/GenBank/DDBJ whole genome shotgun (WGS) entry which is preliminary data.</text>
</comment>
<evidence type="ECO:0000313" key="2">
    <source>
        <dbReference type="Proteomes" id="UP000298218"/>
    </source>
</evidence>
<organism evidence="1 2">
    <name type="scientific">Cryobacterium psychrophilum</name>
    <dbReference type="NCBI Taxonomy" id="41988"/>
    <lineage>
        <taxon>Bacteria</taxon>
        <taxon>Bacillati</taxon>
        <taxon>Actinomycetota</taxon>
        <taxon>Actinomycetes</taxon>
        <taxon>Micrococcales</taxon>
        <taxon>Microbacteriaceae</taxon>
        <taxon>Cryobacterium</taxon>
    </lineage>
</organism>
<evidence type="ECO:0000313" key="1">
    <source>
        <dbReference type="EMBL" id="TFD81749.1"/>
    </source>
</evidence>
<accession>A0A4Y8KR48</accession>
<name>A0A4Y8KR48_9MICO</name>
<sequence>MAVTENTPATLECGKTIEELSAYLAADRTPPDPDIEICPECLSALDGLDRVAQLSRDLIARDMGRLPAPTESWITSIVTNIAQEVRAGRSLPLHHDNSQVTLSITEGAVRALVRSVGDDIDGVVIGRCRIDGDAETLDAPVEVTITASILWGRSVQELSHALRQRVREALWQHTDLRVTAVNIIIDDLHGFIPDREAPQ</sequence>
<dbReference type="EMBL" id="SOHQ01000007">
    <property type="protein sequence ID" value="TFD81749.1"/>
    <property type="molecule type" value="Genomic_DNA"/>
</dbReference>